<evidence type="ECO:0000256" key="6">
    <source>
        <dbReference type="ARBA" id="ARBA00022801"/>
    </source>
</evidence>
<evidence type="ECO:0000256" key="7">
    <source>
        <dbReference type="ARBA" id="ARBA00022807"/>
    </source>
</evidence>
<dbReference type="EC" id="3.4.19.12" evidence="3"/>
<evidence type="ECO:0000259" key="10">
    <source>
        <dbReference type="PROSITE" id="PS50235"/>
    </source>
</evidence>
<protein>
    <recommendedName>
        <fullName evidence="3">ubiquitinyl hydrolase 1</fullName>
        <ecNumber evidence="3">3.4.19.12</ecNumber>
    </recommendedName>
</protein>
<evidence type="ECO:0000256" key="9">
    <source>
        <dbReference type="SAM" id="Phobius"/>
    </source>
</evidence>
<evidence type="ECO:0000256" key="3">
    <source>
        <dbReference type="ARBA" id="ARBA00012759"/>
    </source>
</evidence>
<keyword evidence="6" id="KW-0378">Hydrolase</keyword>
<dbReference type="GO" id="GO:0016579">
    <property type="term" value="P:protein deubiquitination"/>
    <property type="evidence" value="ECO:0007669"/>
    <property type="project" value="InterPro"/>
</dbReference>
<feature type="transmembrane region" description="Helical" evidence="9">
    <location>
        <begin position="41"/>
        <end position="62"/>
    </location>
</feature>
<reference evidence="11" key="1">
    <citation type="submission" date="2020-02" db="EMBL/GenBank/DDBJ databases">
        <authorList>
            <person name="Scholz U."/>
            <person name="Mascher M."/>
            <person name="Fiebig A."/>
        </authorList>
    </citation>
    <scope>NUCLEOTIDE SEQUENCE</scope>
</reference>
<dbReference type="InterPro" id="IPR018200">
    <property type="entry name" value="USP_CS"/>
</dbReference>
<evidence type="ECO:0000256" key="5">
    <source>
        <dbReference type="ARBA" id="ARBA00022786"/>
    </source>
</evidence>
<dbReference type="PANTHER" id="PTHR24006:SF888">
    <property type="entry name" value="UBIQUITIN CARBOXYL-TERMINAL HYDROLASE 30"/>
    <property type="match status" value="1"/>
</dbReference>
<keyword evidence="4" id="KW-0645">Protease</keyword>
<dbReference type="GO" id="GO:0006508">
    <property type="term" value="P:proteolysis"/>
    <property type="evidence" value="ECO:0007669"/>
    <property type="project" value="UniProtKB-KW"/>
</dbReference>
<feature type="region of interest" description="Disordered" evidence="8">
    <location>
        <begin position="459"/>
        <end position="489"/>
    </location>
</feature>
<dbReference type="PROSITE" id="PS00972">
    <property type="entry name" value="USP_1"/>
    <property type="match status" value="1"/>
</dbReference>
<dbReference type="InterPro" id="IPR028889">
    <property type="entry name" value="USP"/>
</dbReference>
<keyword evidence="9" id="KW-0472">Membrane</keyword>
<evidence type="ECO:0000256" key="2">
    <source>
        <dbReference type="ARBA" id="ARBA00009085"/>
    </source>
</evidence>
<name>A0A7I8L361_SPIIN</name>
<sequence>MKNTVDQFMSVTESSIGKVRHNFGPSSWKPFLPKGFSNFEIHHIVSGILGVAIGVAGLLLSLRDGKVLYLQVPWTAGQRALSKVEYTVAGLQNLGNNCFLNVVLQALASCGSFRFFLRNTLEADDVEIEERAEKFPLSVALVFLLEELCTVREKRIVLSPRKVMLAMSSYVSNFNLSRQQDAAEAFLLLLSSLEEELLQRYVPPCGSLMDVSAFSCKISSPKLCREEKSECQRWQRYLFGQFDGIVGSILTCRSCSSQLSLDFQFFRCLHIAPVLDRNGAVKDSCTLEDCLKSFTTTESLESYCCYRCSHIKALKYLCLRPEENKVKIERIGQCVKFDSCDCRSLFTRDGPSWPTGSSNASKRLVIARCPKILCVHLQRAAMGLSGEMIKVQGHVSFPLVLDLFPFTAAAKDVELGTSGETILERAEKHQASAFVGHHLGMQQWLRALPCLDNLNGGDFSGESHTENGGLKPRDASMRERDPSEAPCSWSLEKAPSSSSILRLISVVEHYGGSGGGHYAVYRKLTVDPHEAGPMVWTQGQPSQWFYISDHRVSPVSEEAVLGAEASLLFYERVNALTP</sequence>
<comment type="similarity">
    <text evidence="2">Belongs to the peptidase C19 family.</text>
</comment>
<evidence type="ECO:0000256" key="1">
    <source>
        <dbReference type="ARBA" id="ARBA00000707"/>
    </source>
</evidence>
<dbReference type="InterPro" id="IPR001394">
    <property type="entry name" value="Peptidase_C19_UCH"/>
</dbReference>
<dbReference type="PANTHER" id="PTHR24006">
    <property type="entry name" value="UBIQUITIN CARBOXYL-TERMINAL HYDROLASE"/>
    <property type="match status" value="1"/>
</dbReference>
<keyword evidence="7" id="KW-0788">Thiol protease</keyword>
<proteinExistence type="inferred from homology"/>
<dbReference type="GO" id="GO:0005634">
    <property type="term" value="C:nucleus"/>
    <property type="evidence" value="ECO:0007669"/>
    <property type="project" value="TreeGrafter"/>
</dbReference>
<dbReference type="AlphaFoldDB" id="A0A7I8L361"/>
<dbReference type="GO" id="GO:0005829">
    <property type="term" value="C:cytosol"/>
    <property type="evidence" value="ECO:0007669"/>
    <property type="project" value="TreeGrafter"/>
</dbReference>
<dbReference type="EMBL" id="LR746274">
    <property type="protein sequence ID" value="CAA7404471.1"/>
    <property type="molecule type" value="Genomic_DNA"/>
</dbReference>
<evidence type="ECO:0000313" key="11">
    <source>
        <dbReference type="EMBL" id="CAA7404471.1"/>
    </source>
</evidence>
<gene>
    <name evidence="11" type="ORF">SI8410_11015149</name>
</gene>
<evidence type="ECO:0000256" key="8">
    <source>
        <dbReference type="SAM" id="MobiDB-lite"/>
    </source>
</evidence>
<dbReference type="Gene3D" id="3.90.70.10">
    <property type="entry name" value="Cysteine proteinases"/>
    <property type="match status" value="1"/>
</dbReference>
<keyword evidence="5" id="KW-0833">Ubl conjugation pathway</keyword>
<keyword evidence="9" id="KW-1133">Transmembrane helix</keyword>
<feature type="domain" description="USP" evidence="10">
    <location>
        <begin position="89"/>
        <end position="573"/>
    </location>
</feature>
<dbReference type="InterPro" id="IPR050164">
    <property type="entry name" value="Peptidase_C19"/>
</dbReference>
<organism evidence="11 12">
    <name type="scientific">Spirodela intermedia</name>
    <name type="common">Intermediate duckweed</name>
    <dbReference type="NCBI Taxonomy" id="51605"/>
    <lineage>
        <taxon>Eukaryota</taxon>
        <taxon>Viridiplantae</taxon>
        <taxon>Streptophyta</taxon>
        <taxon>Embryophyta</taxon>
        <taxon>Tracheophyta</taxon>
        <taxon>Spermatophyta</taxon>
        <taxon>Magnoliopsida</taxon>
        <taxon>Liliopsida</taxon>
        <taxon>Araceae</taxon>
        <taxon>Lemnoideae</taxon>
        <taxon>Spirodela</taxon>
    </lineage>
</organism>
<evidence type="ECO:0000313" key="12">
    <source>
        <dbReference type="Proteomes" id="UP000663760"/>
    </source>
</evidence>
<dbReference type="Pfam" id="PF00443">
    <property type="entry name" value="UCH"/>
    <property type="match status" value="1"/>
</dbReference>
<dbReference type="InterPro" id="IPR038765">
    <property type="entry name" value="Papain-like_cys_pep_sf"/>
</dbReference>
<dbReference type="Proteomes" id="UP000663760">
    <property type="component" value="Chromosome 11"/>
</dbReference>
<dbReference type="GO" id="GO:0004843">
    <property type="term" value="F:cysteine-type deubiquitinase activity"/>
    <property type="evidence" value="ECO:0007669"/>
    <property type="project" value="UniProtKB-EC"/>
</dbReference>
<evidence type="ECO:0000256" key="4">
    <source>
        <dbReference type="ARBA" id="ARBA00022670"/>
    </source>
</evidence>
<dbReference type="SUPFAM" id="SSF54001">
    <property type="entry name" value="Cysteine proteinases"/>
    <property type="match status" value="1"/>
</dbReference>
<keyword evidence="12" id="KW-1185">Reference proteome</keyword>
<accession>A0A7I8L361</accession>
<dbReference type="OrthoDB" id="2248014at2759"/>
<keyword evidence="9" id="KW-0812">Transmembrane</keyword>
<feature type="compositionally biased region" description="Basic and acidic residues" evidence="8">
    <location>
        <begin position="461"/>
        <end position="483"/>
    </location>
</feature>
<comment type="catalytic activity">
    <reaction evidence="1">
        <text>Thiol-dependent hydrolysis of ester, thioester, amide, peptide and isopeptide bonds formed by the C-terminal Gly of ubiquitin (a 76-residue protein attached to proteins as an intracellular targeting signal).</text>
        <dbReference type="EC" id="3.4.19.12"/>
    </reaction>
</comment>
<dbReference type="PROSITE" id="PS50235">
    <property type="entry name" value="USP_3"/>
    <property type="match status" value="1"/>
</dbReference>